<evidence type="ECO:0000256" key="1">
    <source>
        <dbReference type="SAM" id="MobiDB-lite"/>
    </source>
</evidence>
<gene>
    <name evidence="3" type="primary">slc16a-18</name>
</gene>
<feature type="region of interest" description="Disordered" evidence="1">
    <location>
        <begin position="1037"/>
        <end position="1061"/>
    </location>
</feature>
<dbReference type="GO" id="GO:0008028">
    <property type="term" value="F:monocarboxylic acid transmembrane transporter activity"/>
    <property type="evidence" value="ECO:0007669"/>
    <property type="project" value="TreeGrafter"/>
</dbReference>
<feature type="transmembrane region" description="Helical" evidence="2">
    <location>
        <begin position="931"/>
        <end position="952"/>
    </location>
</feature>
<feature type="transmembrane region" description="Helical" evidence="2">
    <location>
        <begin position="757"/>
        <end position="783"/>
    </location>
</feature>
<keyword evidence="2" id="KW-1133">Transmembrane helix</keyword>
<feature type="region of interest" description="Disordered" evidence="1">
    <location>
        <begin position="581"/>
        <end position="607"/>
    </location>
</feature>
<keyword evidence="2" id="KW-0812">Transmembrane</keyword>
<dbReference type="OrthoDB" id="6499973at2759"/>
<feature type="transmembrane region" description="Helical" evidence="2">
    <location>
        <begin position="273"/>
        <end position="294"/>
    </location>
</feature>
<protein>
    <submittedName>
        <fullName evidence="3">Slc16a-18</fullName>
    </submittedName>
</protein>
<dbReference type="PANTHER" id="PTHR11360:SF286">
    <property type="entry name" value="GH22266P"/>
    <property type="match status" value="1"/>
</dbReference>
<dbReference type="InterPro" id="IPR011701">
    <property type="entry name" value="MFS"/>
</dbReference>
<feature type="region of interest" description="Disordered" evidence="1">
    <location>
        <begin position="380"/>
        <end position="409"/>
    </location>
</feature>
<feature type="transmembrane region" description="Helical" evidence="2">
    <location>
        <begin position="178"/>
        <end position="204"/>
    </location>
</feature>
<proteinExistence type="evidence at transcript level"/>
<dbReference type="AlphaFoldDB" id="A0A0H3YK72"/>
<dbReference type="InterPro" id="IPR036259">
    <property type="entry name" value="MFS_trans_sf"/>
</dbReference>
<dbReference type="Pfam" id="PF07690">
    <property type="entry name" value="MFS_1"/>
    <property type="match status" value="2"/>
</dbReference>
<evidence type="ECO:0000256" key="2">
    <source>
        <dbReference type="SAM" id="Phobius"/>
    </source>
</evidence>
<organism evidence="3">
    <name type="scientific">Schmidtea mediterranea</name>
    <name type="common">Freshwater planarian flatworm</name>
    <dbReference type="NCBI Taxonomy" id="79327"/>
    <lineage>
        <taxon>Eukaryota</taxon>
        <taxon>Metazoa</taxon>
        <taxon>Spiralia</taxon>
        <taxon>Lophotrochozoa</taxon>
        <taxon>Platyhelminthes</taxon>
        <taxon>Rhabditophora</taxon>
        <taxon>Seriata</taxon>
        <taxon>Tricladida</taxon>
        <taxon>Continenticola</taxon>
        <taxon>Geoplanoidea</taxon>
        <taxon>Dugesiidae</taxon>
        <taxon>Schmidtea</taxon>
    </lineage>
</organism>
<feature type="transmembrane region" description="Helical" evidence="2">
    <location>
        <begin position="216"/>
        <end position="237"/>
    </location>
</feature>
<feature type="transmembrane region" description="Helical" evidence="2">
    <location>
        <begin position="249"/>
        <end position="267"/>
    </location>
</feature>
<feature type="compositionally biased region" description="Low complexity" evidence="1">
    <location>
        <begin position="586"/>
        <end position="605"/>
    </location>
</feature>
<dbReference type="Gene3D" id="1.20.1250.20">
    <property type="entry name" value="MFS general substrate transporter like domains"/>
    <property type="match status" value="2"/>
</dbReference>
<dbReference type="PANTHER" id="PTHR11360">
    <property type="entry name" value="MONOCARBOXYLATE TRANSPORTER"/>
    <property type="match status" value="1"/>
</dbReference>
<evidence type="ECO:0000313" key="3">
    <source>
        <dbReference type="EMBL" id="AKN21513.1"/>
    </source>
</evidence>
<dbReference type="EMBL" id="KT163563">
    <property type="protein sequence ID" value="AKN21513.1"/>
    <property type="molecule type" value="mRNA"/>
</dbReference>
<sequence length="1061" mass="118378">MATEVSTTLHYTNYPKYDSSHIFDVTAYPTHNEESNESYAKKSEILNINGVDDLINTYQNKDPEAEDVLTELDQNEIERRQREANEETTRSEDLRQFLQEMHQKCQPNDSSVYNNAWPPGKSAVVPSSPGSVAKLTNNNGPYFTDPSPYKQMIDPYQEGDIQAMAAETAPMGPPDGGWAWLIVLASFFCMITIDGTCFNYGLLVPEMMETFQENDIMSFMWPGSLLAGFYMSMGPVASALSNQFDFRPVALAGGIISGIAILLSSFMNNLLAFIIFFGVLGGIGFSLIYLPAIAIVGHWFHEKRPIAVGLALYGSGCGTFLYGQLIPRLIEIVTWKGCIILIAAVCFQCLVFIVLFRPLELHLRMQQLSKIRSTIRQMRREEDEHKRLEHEKEIEAEKKRKKAEKEELRNNNRMKNKRIVIYRGSIMQKIIEEKKRQRTVSMGSLDGMVITRDNELIKVAKSSIDLYEKPILSMDAINRITESVVKRLENKMNKHGPNGVVSIVDSKNGGINGSSNMTNNQLKNSLSQLVQEYINSQMSLQVWNTQLINNTNANVPTSPQTLNNIQGTLSPSGKEFLVFPSPNHQSSTNISESTSTKSETSSKTSLNHGMALEEGAKAVIQASLRKEMTRPFNQKELFFTGSMRQLSNNMTETSSIPDSNRRFSLATWIDSTKRSQTSLNVINACNTSLNSQPSVGIGVNESANISILEGFIDQNQSPVSGDVYGNAYLDPNQNTVNNQNVNTDGPFRAFMRELLDVSLLTSPTFIIMVISSVASMIGIFVPFYFLPGYIKSLDMDLKIAGGLISYVGLANTAGRLFATIYIEKAWSSNYPWADCLWINNFVLILAGVTACSIPFLITYYGALVFVLCLYGLCVAGFVSLKSILVVELLGVNRLTNAFGFLLIFQGLATVIGPPLAGWICDLKFHKYEYGFYFAGSMIILSGILCFPLRFVAKLERDYIEKRYGRIVIDEENSVGTSSCVDINAENSEQIEMTNNNSGLPANKSDDYGDKTINLSENTKIDVYELNDEVSNLAPVVEEEEEDFHSDNQLDKPDLFEVKKVQ</sequence>
<accession>A0A0H3YK72</accession>
<name>A0A0H3YK72_SCHMD</name>
<feature type="transmembrane region" description="Helical" evidence="2">
    <location>
        <begin position="332"/>
        <end position="356"/>
    </location>
</feature>
<keyword evidence="2" id="KW-0472">Membrane</keyword>
<feature type="transmembrane region" description="Helical" evidence="2">
    <location>
        <begin position="898"/>
        <end position="919"/>
    </location>
</feature>
<feature type="compositionally biased region" description="Basic and acidic residues" evidence="1">
    <location>
        <begin position="1044"/>
        <end position="1061"/>
    </location>
</feature>
<feature type="transmembrane region" description="Helical" evidence="2">
    <location>
        <begin position="306"/>
        <end position="326"/>
    </location>
</feature>
<feature type="transmembrane region" description="Helical" evidence="2">
    <location>
        <begin position="863"/>
        <end position="886"/>
    </location>
</feature>
<reference evidence="3" key="1">
    <citation type="journal article" date="2015" name="Elife">
        <title>Stem cells and fluid flow drive cyst formation in an invertebrate excretory organ.</title>
        <authorList>
            <person name="Thi-Kim Vu H."/>
            <person name="Rink J.C."/>
            <person name="McKinney S.A."/>
            <person name="McClain M."/>
            <person name="Lakshmanaperumal N."/>
            <person name="Alexander R."/>
            <person name="Sanchez Alvarado A."/>
        </authorList>
    </citation>
    <scope>NUCLEOTIDE SEQUENCE</scope>
</reference>
<feature type="transmembrane region" description="Helical" evidence="2">
    <location>
        <begin position="835"/>
        <end position="857"/>
    </location>
</feature>
<dbReference type="SUPFAM" id="SSF103473">
    <property type="entry name" value="MFS general substrate transporter"/>
    <property type="match status" value="1"/>
</dbReference>
<dbReference type="InterPro" id="IPR050327">
    <property type="entry name" value="Proton-linked_MCT"/>
</dbReference>